<dbReference type="Proteomes" id="UP000429607">
    <property type="component" value="Unassembled WGS sequence"/>
</dbReference>
<evidence type="ECO:0008006" key="8">
    <source>
        <dbReference type="Google" id="ProtNLM"/>
    </source>
</evidence>
<organism evidence="4 6">
    <name type="scientific">Phytophthora rubi</name>
    <dbReference type="NCBI Taxonomy" id="129364"/>
    <lineage>
        <taxon>Eukaryota</taxon>
        <taxon>Sar</taxon>
        <taxon>Stramenopiles</taxon>
        <taxon>Oomycota</taxon>
        <taxon>Peronosporomycetes</taxon>
        <taxon>Peronosporales</taxon>
        <taxon>Peronosporaceae</taxon>
        <taxon>Phytophthora</taxon>
    </lineage>
</organism>
<proteinExistence type="predicted"/>
<dbReference type="EMBL" id="QXFU01000304">
    <property type="protein sequence ID" value="KAE9037250.1"/>
    <property type="molecule type" value="Genomic_DNA"/>
</dbReference>
<reference evidence="4 6" key="1">
    <citation type="submission" date="2018-08" db="EMBL/GenBank/DDBJ databases">
        <title>Genomic investigation of the strawberry pathogen Phytophthora fragariae indicates pathogenicity is determined by transcriptional variation in three key races.</title>
        <authorList>
            <person name="Adams T.M."/>
            <person name="Armitage A.D."/>
            <person name="Sobczyk M.K."/>
            <person name="Bates H.J."/>
            <person name="Dunwell J.M."/>
            <person name="Nellist C.F."/>
            <person name="Harrison R.J."/>
        </authorList>
    </citation>
    <scope>NUCLEOTIDE SEQUENCE [LARGE SCALE GENOMIC DNA]</scope>
    <source>
        <strain evidence="3 5">SCRP249</strain>
        <strain evidence="2 7">SCRP324</strain>
        <strain evidence="4 6">SCRP333</strain>
    </source>
</reference>
<evidence type="ECO:0000313" key="4">
    <source>
        <dbReference type="EMBL" id="KAE9347881.1"/>
    </source>
</evidence>
<dbReference type="Proteomes" id="UP000434957">
    <property type="component" value="Unassembled WGS sequence"/>
</dbReference>
<gene>
    <name evidence="3" type="ORF">PR001_g6327</name>
    <name evidence="2" type="ORF">PR002_g6674</name>
    <name evidence="4" type="ORF">PR003_g6687</name>
</gene>
<dbReference type="AlphaFoldDB" id="A0A6A4FG54"/>
<dbReference type="EMBL" id="QXFT01000302">
    <property type="protein sequence ID" value="KAE9347881.1"/>
    <property type="molecule type" value="Genomic_DNA"/>
</dbReference>
<evidence type="ECO:0000256" key="1">
    <source>
        <dbReference type="SAM" id="SignalP"/>
    </source>
</evidence>
<dbReference type="EMBL" id="QXFV01000295">
    <property type="protein sequence ID" value="KAE9042133.1"/>
    <property type="molecule type" value="Genomic_DNA"/>
</dbReference>
<sequence length="171" mass="19078">MDSIAITQLLIYWLVPMVGGETLKARHLNKLQLHEMGVASPNSLQCKVGASMLLTGLTREIKQEEGPEDQPLFIFCDRHPIDMTVYGSSISSEPKSHHLCDCRYRATGNSTGWLCGFLSGRGLRAQDHKGQTRSSRYLLRSRVLRLGRCRHPPSGAISLKEPFGPCARFRA</sequence>
<evidence type="ECO:0000313" key="3">
    <source>
        <dbReference type="EMBL" id="KAE9042133.1"/>
    </source>
</evidence>
<evidence type="ECO:0000313" key="5">
    <source>
        <dbReference type="Proteomes" id="UP000429607"/>
    </source>
</evidence>
<name>A0A6A4FG54_9STRA</name>
<evidence type="ECO:0000313" key="6">
    <source>
        <dbReference type="Proteomes" id="UP000434957"/>
    </source>
</evidence>
<protein>
    <recommendedName>
        <fullName evidence="8">Secreted protein</fullName>
    </recommendedName>
</protein>
<feature type="chain" id="PRO_5036167781" description="Secreted protein" evidence="1">
    <location>
        <begin position="21"/>
        <end position="171"/>
    </location>
</feature>
<accession>A0A6A4FG54</accession>
<evidence type="ECO:0000313" key="2">
    <source>
        <dbReference type="EMBL" id="KAE9037250.1"/>
    </source>
</evidence>
<keyword evidence="1" id="KW-0732">Signal</keyword>
<dbReference type="Proteomes" id="UP000435112">
    <property type="component" value="Unassembled WGS sequence"/>
</dbReference>
<comment type="caution">
    <text evidence="4">The sequence shown here is derived from an EMBL/GenBank/DDBJ whole genome shotgun (WGS) entry which is preliminary data.</text>
</comment>
<feature type="signal peptide" evidence="1">
    <location>
        <begin position="1"/>
        <end position="20"/>
    </location>
</feature>
<evidence type="ECO:0000313" key="7">
    <source>
        <dbReference type="Proteomes" id="UP000435112"/>
    </source>
</evidence>
<keyword evidence="6" id="KW-1185">Reference proteome</keyword>